<keyword evidence="4" id="KW-1185">Reference proteome</keyword>
<dbReference type="PANTHER" id="PTHR47336">
    <property type="entry name" value="TRANSCRIPTION FACTOR HMS1-RELATED"/>
    <property type="match status" value="1"/>
</dbReference>
<sequence length="289" mass="31969">MDSFQIYSYSPNLGGTFDAVKSPPPQDSGYASGPNNPFESAFQSHFPINPQLYAPIQVSGLQQCYTPVYGYAPPQKRQARPQLRQQQSMPVLPSRYQHTDSYESLDAHISKLSMDAGINTLTGYCDVDSMLAAAHGNTCTTQTERFQSFASQHTSPVRSPRSMKTYPLTPPPLIREPAFPEIETSPVLSDGFSGSPTRVNRGRHRGRSTHSDIERRYRHNLVSQFQKLASTVPNTATQQPARAGQTPKPSKAEVLLAACDYIRQLEKEVGQLRNAIGCDLSPRRKALAT</sequence>
<dbReference type="SUPFAM" id="SSF47459">
    <property type="entry name" value="HLH, helix-loop-helix DNA-binding domain"/>
    <property type="match status" value="1"/>
</dbReference>
<dbReference type="EMBL" id="CAINUL010000008">
    <property type="protein sequence ID" value="CAD0110867.1"/>
    <property type="molecule type" value="Genomic_DNA"/>
</dbReference>
<evidence type="ECO:0000259" key="2">
    <source>
        <dbReference type="PROSITE" id="PS50888"/>
    </source>
</evidence>
<organism evidence="3 4">
    <name type="scientific">Aureobasidium uvarum</name>
    <dbReference type="NCBI Taxonomy" id="2773716"/>
    <lineage>
        <taxon>Eukaryota</taxon>
        <taxon>Fungi</taxon>
        <taxon>Dikarya</taxon>
        <taxon>Ascomycota</taxon>
        <taxon>Pezizomycotina</taxon>
        <taxon>Dothideomycetes</taxon>
        <taxon>Dothideomycetidae</taxon>
        <taxon>Dothideales</taxon>
        <taxon>Saccotheciaceae</taxon>
        <taxon>Aureobasidium</taxon>
    </lineage>
</organism>
<evidence type="ECO:0000313" key="4">
    <source>
        <dbReference type="Proteomes" id="UP000745764"/>
    </source>
</evidence>
<dbReference type="InterPro" id="IPR052099">
    <property type="entry name" value="Regulatory_TF_Diverse"/>
</dbReference>
<accession>A0A9N8KHE9</accession>
<protein>
    <recommendedName>
        <fullName evidence="2">BHLH domain-containing protein</fullName>
    </recommendedName>
</protein>
<dbReference type="Pfam" id="PF00010">
    <property type="entry name" value="HLH"/>
    <property type="match status" value="1"/>
</dbReference>
<dbReference type="AlphaFoldDB" id="A0A9N8KHE9"/>
<feature type="domain" description="BHLH" evidence="2">
    <location>
        <begin position="205"/>
        <end position="265"/>
    </location>
</feature>
<dbReference type="Proteomes" id="UP000745764">
    <property type="component" value="Unassembled WGS sequence"/>
</dbReference>
<dbReference type="GO" id="GO:0046983">
    <property type="term" value="F:protein dimerization activity"/>
    <property type="evidence" value="ECO:0007669"/>
    <property type="project" value="InterPro"/>
</dbReference>
<reference evidence="3" key="1">
    <citation type="submission" date="2020-06" db="EMBL/GenBank/DDBJ databases">
        <authorList>
            <person name="Onetto C."/>
        </authorList>
    </citation>
    <scope>NUCLEOTIDE SEQUENCE</scope>
</reference>
<dbReference type="InterPro" id="IPR036638">
    <property type="entry name" value="HLH_DNA-bd_sf"/>
</dbReference>
<gene>
    <name evidence="3" type="ORF">AWRI4620_LOCUS5122</name>
</gene>
<feature type="region of interest" description="Disordered" evidence="1">
    <location>
        <begin position="185"/>
        <end position="210"/>
    </location>
</feature>
<evidence type="ECO:0000256" key="1">
    <source>
        <dbReference type="SAM" id="MobiDB-lite"/>
    </source>
</evidence>
<dbReference type="InterPro" id="IPR011598">
    <property type="entry name" value="bHLH_dom"/>
</dbReference>
<dbReference type="SMART" id="SM00353">
    <property type="entry name" value="HLH"/>
    <property type="match status" value="1"/>
</dbReference>
<dbReference type="PROSITE" id="PS50888">
    <property type="entry name" value="BHLH"/>
    <property type="match status" value="1"/>
</dbReference>
<comment type="caution">
    <text evidence="3">The sequence shown here is derived from an EMBL/GenBank/DDBJ whole genome shotgun (WGS) entry which is preliminary data.</text>
</comment>
<proteinExistence type="predicted"/>
<dbReference type="PANTHER" id="PTHR47336:SF2">
    <property type="entry name" value="TRANSCRIPTION FACTOR HMS1-RELATED"/>
    <property type="match status" value="1"/>
</dbReference>
<dbReference type="Gene3D" id="4.10.280.10">
    <property type="entry name" value="Helix-loop-helix DNA-binding domain"/>
    <property type="match status" value="1"/>
</dbReference>
<dbReference type="OrthoDB" id="2133190at2759"/>
<name>A0A9N8KHE9_9PEZI</name>
<evidence type="ECO:0000313" key="3">
    <source>
        <dbReference type="EMBL" id="CAD0110867.1"/>
    </source>
</evidence>